<dbReference type="PROSITE" id="PS50943">
    <property type="entry name" value="HTH_CROC1"/>
    <property type="match status" value="1"/>
</dbReference>
<dbReference type="InterPro" id="IPR001387">
    <property type="entry name" value="Cro/C1-type_HTH"/>
</dbReference>
<reference evidence="3" key="1">
    <citation type="journal article" date="2019" name="Int. J. Syst. Evol. Microbiol.">
        <title>The Global Catalogue of Microorganisms (GCM) 10K type strain sequencing project: providing services to taxonomists for standard genome sequencing and annotation.</title>
        <authorList>
            <consortium name="The Broad Institute Genomics Platform"/>
            <consortium name="The Broad Institute Genome Sequencing Center for Infectious Disease"/>
            <person name="Wu L."/>
            <person name="Ma J."/>
        </authorList>
    </citation>
    <scope>NUCLEOTIDE SEQUENCE [LARGE SCALE GENOMIC DNA]</scope>
    <source>
        <strain evidence="3">CGMCC 4.1415</strain>
    </source>
</reference>
<protein>
    <submittedName>
        <fullName evidence="2">Multiprotein-bridging factor 1 family protein</fullName>
    </submittedName>
</protein>
<dbReference type="Proteomes" id="UP001596016">
    <property type="component" value="Unassembled WGS sequence"/>
</dbReference>
<feature type="domain" description="HTH cro/C1-type" evidence="1">
    <location>
        <begin position="7"/>
        <end position="61"/>
    </location>
</feature>
<comment type="caution">
    <text evidence="2">The sequence shown here is derived from an EMBL/GenBank/DDBJ whole genome shotgun (WGS) entry which is preliminary data.</text>
</comment>
<keyword evidence="3" id="KW-1185">Reference proteome</keyword>
<gene>
    <name evidence="2" type="ORF">ACFPLB_10060</name>
</gene>
<proteinExistence type="predicted"/>
<dbReference type="SUPFAM" id="SSF47413">
    <property type="entry name" value="lambda repressor-like DNA-binding domains"/>
    <property type="match status" value="1"/>
</dbReference>
<sequence>MITPQQIRGARAMLGMTQAELAQKAGISTTGLNNIEKGNADPKASTLRSIESALESAGVEFIAENGGGPGVRLRDRQ</sequence>
<name>A0ABW0GY47_9HYPH</name>
<organism evidence="2 3">
    <name type="scientific">Aquamicrobium segne</name>
    <dbReference type="NCBI Taxonomy" id="469547"/>
    <lineage>
        <taxon>Bacteria</taxon>
        <taxon>Pseudomonadati</taxon>
        <taxon>Pseudomonadota</taxon>
        <taxon>Alphaproteobacteria</taxon>
        <taxon>Hyphomicrobiales</taxon>
        <taxon>Phyllobacteriaceae</taxon>
        <taxon>Aquamicrobium</taxon>
    </lineage>
</organism>
<evidence type="ECO:0000313" key="3">
    <source>
        <dbReference type="Proteomes" id="UP001596016"/>
    </source>
</evidence>
<dbReference type="Pfam" id="PF01381">
    <property type="entry name" value="HTH_3"/>
    <property type="match status" value="1"/>
</dbReference>
<dbReference type="EMBL" id="JBHSLL010000026">
    <property type="protein sequence ID" value="MFC5386309.1"/>
    <property type="molecule type" value="Genomic_DNA"/>
</dbReference>
<dbReference type="CDD" id="cd00093">
    <property type="entry name" value="HTH_XRE"/>
    <property type="match status" value="1"/>
</dbReference>
<accession>A0ABW0GY47</accession>
<evidence type="ECO:0000259" key="1">
    <source>
        <dbReference type="PROSITE" id="PS50943"/>
    </source>
</evidence>
<dbReference type="InterPro" id="IPR010982">
    <property type="entry name" value="Lambda_DNA-bd_dom_sf"/>
</dbReference>
<dbReference type="Gene3D" id="1.10.260.40">
    <property type="entry name" value="lambda repressor-like DNA-binding domains"/>
    <property type="match status" value="1"/>
</dbReference>
<evidence type="ECO:0000313" key="2">
    <source>
        <dbReference type="EMBL" id="MFC5386309.1"/>
    </source>
</evidence>
<dbReference type="RefSeq" id="WP_378229233.1">
    <property type="nucleotide sequence ID" value="NZ_JBHSLL010000026.1"/>
</dbReference>
<dbReference type="SMART" id="SM00530">
    <property type="entry name" value="HTH_XRE"/>
    <property type="match status" value="1"/>
</dbReference>